<dbReference type="EMBL" id="JBICBT010000178">
    <property type="protein sequence ID" value="KAL3121736.1"/>
    <property type="molecule type" value="Genomic_DNA"/>
</dbReference>
<accession>A0ABD2M2T7</accession>
<protein>
    <recommendedName>
        <fullName evidence="1">ERAP1-like C-terminal domain-containing protein</fullName>
    </recommendedName>
</protein>
<dbReference type="AlphaFoldDB" id="A0ABD2M2T7"/>
<proteinExistence type="predicted"/>
<reference evidence="2 3" key="1">
    <citation type="submission" date="2024-10" db="EMBL/GenBank/DDBJ databases">
        <authorList>
            <person name="Kim D."/>
        </authorList>
    </citation>
    <scope>NUCLEOTIDE SEQUENCE [LARGE SCALE GENOMIC DNA]</scope>
    <source>
        <strain evidence="2">BH-2024</strain>
    </source>
</reference>
<evidence type="ECO:0000313" key="2">
    <source>
        <dbReference type="EMBL" id="KAL3121736.1"/>
    </source>
</evidence>
<evidence type="ECO:0000259" key="1">
    <source>
        <dbReference type="Pfam" id="PF11838"/>
    </source>
</evidence>
<feature type="domain" description="ERAP1-like C-terminal" evidence="1">
    <location>
        <begin position="8"/>
        <end position="147"/>
    </location>
</feature>
<organism evidence="2 3">
    <name type="scientific">Heterodera trifolii</name>
    <dbReference type="NCBI Taxonomy" id="157864"/>
    <lineage>
        <taxon>Eukaryota</taxon>
        <taxon>Metazoa</taxon>
        <taxon>Ecdysozoa</taxon>
        <taxon>Nematoda</taxon>
        <taxon>Chromadorea</taxon>
        <taxon>Rhabditida</taxon>
        <taxon>Tylenchina</taxon>
        <taxon>Tylenchomorpha</taxon>
        <taxon>Tylenchoidea</taxon>
        <taxon>Heteroderidae</taxon>
        <taxon>Heteroderinae</taxon>
        <taxon>Heterodera</taxon>
    </lineage>
</organism>
<gene>
    <name evidence="2" type="ORF">niasHT_003527</name>
</gene>
<comment type="caution">
    <text evidence="2">The sequence shown here is derived from an EMBL/GenBank/DDBJ whole genome shotgun (WGS) entry which is preliminary data.</text>
</comment>
<evidence type="ECO:0000313" key="3">
    <source>
        <dbReference type="Proteomes" id="UP001620626"/>
    </source>
</evidence>
<sequence length="207" mass="24294">MPLFLFMIPPELRGSIYGTAVRLGTLDDFQFLRKKYFEEKYESEKGRILTGLVSTQSIELVNSLINDFLKDRKAFEEDFYGFLLKLVKSPILNHIVAFMRNNFKALAKRIRHPSIMKVVLTYVTKWMQSEKELRELEMFERENAAELRDLRLSAYLKELRMEIGANIDFVGRGAVQIFDYLKERKRHEINGRKAANGGSESECQRRE</sequence>
<dbReference type="Proteomes" id="UP001620626">
    <property type="component" value="Unassembled WGS sequence"/>
</dbReference>
<keyword evidence="3" id="KW-1185">Reference proteome</keyword>
<dbReference type="InterPro" id="IPR024571">
    <property type="entry name" value="ERAP1-like_C_dom"/>
</dbReference>
<name>A0ABD2M2T7_9BILA</name>
<dbReference type="Gene3D" id="1.25.50.20">
    <property type="match status" value="1"/>
</dbReference>
<dbReference type="Pfam" id="PF11838">
    <property type="entry name" value="ERAP1_C"/>
    <property type="match status" value="1"/>
</dbReference>